<dbReference type="GO" id="GO:0009691">
    <property type="term" value="P:cytokinin biosynthetic process"/>
    <property type="evidence" value="ECO:0007669"/>
    <property type="project" value="InterPro"/>
</dbReference>
<dbReference type="GO" id="GO:0016787">
    <property type="term" value="F:hydrolase activity"/>
    <property type="evidence" value="ECO:0007669"/>
    <property type="project" value="InterPro"/>
</dbReference>
<proteinExistence type="predicted"/>
<accession>A0A3B0ZY43</accession>
<sequence length="227" mass="25961">MIEDLKGDESWRIFRIISEFTEGVDRLSNLGYAVSIFGSARLPAENPYYQQTVDMAKRLAKEDFAIITGGGPGIMEAANKGAFESKTKSVGLNIRLPHEQTANPYQDITLDYRYFFVRKVMFVKHSMGYVCMPGGFGTMDEFFESLTLMQTQKIYPMPMILFGVKYWQGLIDWMKSTMISNGTVSATDFDYITLTDDIDQVVETMIKHREWKEKVKQQAEKENSSCP</sequence>
<dbReference type="Pfam" id="PF03641">
    <property type="entry name" value="Lysine_decarbox"/>
    <property type="match status" value="1"/>
</dbReference>
<dbReference type="PANTHER" id="PTHR43393:SF2">
    <property type="entry name" value="CYTOKININ RIBOSIDE 5'-MONOPHOSPHATE PHOSPHORIBOHYDROLASE"/>
    <property type="match status" value="1"/>
</dbReference>
<gene>
    <name evidence="1" type="ORF">MNBD_GAMMA19-1270</name>
</gene>
<dbReference type="GO" id="GO:0005829">
    <property type="term" value="C:cytosol"/>
    <property type="evidence" value="ECO:0007669"/>
    <property type="project" value="TreeGrafter"/>
</dbReference>
<dbReference type="FunFam" id="3.40.50.450:FF:000011">
    <property type="entry name" value="TIGR00730 family Rossman fold protein"/>
    <property type="match status" value="1"/>
</dbReference>
<name>A0A3B0ZY43_9ZZZZ</name>
<evidence type="ECO:0000313" key="1">
    <source>
        <dbReference type="EMBL" id="VAW98478.1"/>
    </source>
</evidence>
<dbReference type="SUPFAM" id="SSF102405">
    <property type="entry name" value="MCP/YpsA-like"/>
    <property type="match status" value="1"/>
</dbReference>
<dbReference type="InterPro" id="IPR005269">
    <property type="entry name" value="LOG"/>
</dbReference>
<dbReference type="InterPro" id="IPR031100">
    <property type="entry name" value="LOG_fam"/>
</dbReference>
<dbReference type="Gene3D" id="3.40.50.450">
    <property type="match status" value="1"/>
</dbReference>
<dbReference type="PANTHER" id="PTHR43393">
    <property type="entry name" value="CYTOKININ RIBOSIDE 5'-MONOPHOSPHATE PHOSPHORIBOHYDROLASE"/>
    <property type="match status" value="1"/>
</dbReference>
<reference evidence="1" key="1">
    <citation type="submission" date="2018-06" db="EMBL/GenBank/DDBJ databases">
        <authorList>
            <person name="Zhirakovskaya E."/>
        </authorList>
    </citation>
    <scope>NUCLEOTIDE SEQUENCE</scope>
</reference>
<organism evidence="1">
    <name type="scientific">hydrothermal vent metagenome</name>
    <dbReference type="NCBI Taxonomy" id="652676"/>
    <lineage>
        <taxon>unclassified sequences</taxon>
        <taxon>metagenomes</taxon>
        <taxon>ecological metagenomes</taxon>
    </lineage>
</organism>
<dbReference type="InterPro" id="IPR052341">
    <property type="entry name" value="LOG_family_nucleotidases"/>
</dbReference>
<dbReference type="NCBIfam" id="TIGR00730">
    <property type="entry name" value="Rossman fold protein, TIGR00730 family"/>
    <property type="match status" value="1"/>
</dbReference>
<evidence type="ECO:0008006" key="2">
    <source>
        <dbReference type="Google" id="ProtNLM"/>
    </source>
</evidence>
<dbReference type="EMBL" id="UOFV01000143">
    <property type="protein sequence ID" value="VAW98478.1"/>
    <property type="molecule type" value="Genomic_DNA"/>
</dbReference>
<protein>
    <recommendedName>
        <fullName evidence="2">Lysine decarboxylase family</fullName>
    </recommendedName>
</protein>
<dbReference type="AlphaFoldDB" id="A0A3B0ZY43"/>